<comment type="similarity">
    <text evidence="2">Belongs to the EccE family.</text>
</comment>
<feature type="domain" description="Type VII secretion system protein EccE" evidence="8">
    <location>
        <begin position="141"/>
        <end position="222"/>
    </location>
</feature>
<evidence type="ECO:0000313" key="10">
    <source>
        <dbReference type="Proteomes" id="UP000467636"/>
    </source>
</evidence>
<evidence type="ECO:0000256" key="3">
    <source>
        <dbReference type="ARBA" id="ARBA00022475"/>
    </source>
</evidence>
<organism evidence="9 10">
    <name type="scientific">Mycolicibacter terrae</name>
    <dbReference type="NCBI Taxonomy" id="1788"/>
    <lineage>
        <taxon>Bacteria</taxon>
        <taxon>Bacillati</taxon>
        <taxon>Actinomycetota</taxon>
        <taxon>Actinomycetes</taxon>
        <taxon>Mycobacteriales</taxon>
        <taxon>Mycobacteriaceae</taxon>
        <taxon>Mycolicibacter</taxon>
    </lineage>
</organism>
<gene>
    <name evidence="9" type="ORF">MTER_37600</name>
</gene>
<dbReference type="AlphaFoldDB" id="A0AAD1I0P5"/>
<dbReference type="NCBIfam" id="TIGR03923">
    <property type="entry name" value="T7SS_EccE"/>
    <property type="match status" value="1"/>
</dbReference>
<evidence type="ECO:0000256" key="1">
    <source>
        <dbReference type="ARBA" id="ARBA00004236"/>
    </source>
</evidence>
<accession>A0AAD1I0P5</accession>
<sequence>MSPHRSTIPRPGPARIALVLLAVVPAVMAYPWPATRDRWVLGVGIAVTLLLLSWWQGLHLTTIVRRRLAMSRSRRGVHTGRRAISGGARATAALRITASAAGDALPLSLIAGYLNRYGLRADAVRVTSRGARSDGGAAVFDTWIGLTYSAAPNLAALQARSERIPLQRTADIAARRLADHLREIGWDTALVDGDEIPSLIDAGARESWRAVVDDSGDHIAAYQVAIDAALADTLSRIRASNAGETWTTLEFADDGGQLTVAAACALRTGSAPDGAAPLAGLVPEQGNHRGALLGLHPLSGRRLDGHTALSDGELAGLHWPVAAAGVPAR</sequence>
<reference evidence="9 10" key="1">
    <citation type="journal article" date="2019" name="Emerg. Microbes Infect.">
        <title>Comprehensive subspecies identification of 175 nontuberculous mycobacteria species based on 7547 genomic profiles.</title>
        <authorList>
            <person name="Matsumoto Y."/>
            <person name="Kinjo T."/>
            <person name="Motooka D."/>
            <person name="Nabeya D."/>
            <person name="Jung N."/>
            <person name="Uechi K."/>
            <person name="Horii T."/>
            <person name="Iida T."/>
            <person name="Fujita J."/>
            <person name="Nakamura S."/>
        </authorList>
    </citation>
    <scope>NUCLEOTIDE SEQUENCE [LARGE SCALE GENOMIC DNA]</scope>
    <source>
        <strain evidence="9 10">JCM 12143</strain>
    </source>
</reference>
<keyword evidence="10" id="KW-1185">Reference proteome</keyword>
<feature type="transmembrane region" description="Helical" evidence="7">
    <location>
        <begin position="39"/>
        <end position="64"/>
    </location>
</feature>
<dbReference type="InterPro" id="IPR021368">
    <property type="entry name" value="T7SS_EccE"/>
</dbReference>
<comment type="subcellular location">
    <subcellularLocation>
        <location evidence="1">Cell membrane</location>
    </subcellularLocation>
</comment>
<dbReference type="Proteomes" id="UP000467636">
    <property type="component" value="Chromosome"/>
</dbReference>
<evidence type="ECO:0000256" key="4">
    <source>
        <dbReference type="ARBA" id="ARBA00022692"/>
    </source>
</evidence>
<proteinExistence type="inferred from homology"/>
<protein>
    <submittedName>
        <fullName evidence="9">Type VII secretion protein EccE</fullName>
    </submittedName>
</protein>
<dbReference type="EMBL" id="AP022564">
    <property type="protein sequence ID" value="BBX24349.1"/>
    <property type="molecule type" value="Genomic_DNA"/>
</dbReference>
<dbReference type="GO" id="GO:0005886">
    <property type="term" value="C:plasma membrane"/>
    <property type="evidence" value="ECO:0007669"/>
    <property type="project" value="UniProtKB-SubCell"/>
</dbReference>
<keyword evidence="3" id="KW-1003">Cell membrane</keyword>
<evidence type="ECO:0000313" key="9">
    <source>
        <dbReference type="EMBL" id="BBX24349.1"/>
    </source>
</evidence>
<name>A0AAD1I0P5_9MYCO</name>
<evidence type="ECO:0000259" key="8">
    <source>
        <dbReference type="Pfam" id="PF11203"/>
    </source>
</evidence>
<keyword evidence="5 7" id="KW-1133">Transmembrane helix</keyword>
<keyword evidence="6 7" id="KW-0472">Membrane</keyword>
<dbReference type="Pfam" id="PF11203">
    <property type="entry name" value="EccE"/>
    <property type="match status" value="1"/>
</dbReference>
<evidence type="ECO:0000256" key="7">
    <source>
        <dbReference type="SAM" id="Phobius"/>
    </source>
</evidence>
<evidence type="ECO:0000256" key="2">
    <source>
        <dbReference type="ARBA" id="ARBA00007759"/>
    </source>
</evidence>
<dbReference type="RefSeq" id="WP_085260679.1">
    <property type="nucleotide sequence ID" value="NZ_AP022564.1"/>
</dbReference>
<evidence type="ECO:0000256" key="6">
    <source>
        <dbReference type="ARBA" id="ARBA00023136"/>
    </source>
</evidence>
<evidence type="ECO:0000256" key="5">
    <source>
        <dbReference type="ARBA" id="ARBA00022989"/>
    </source>
</evidence>
<dbReference type="InterPro" id="IPR050051">
    <property type="entry name" value="EccE_dom"/>
</dbReference>
<keyword evidence="4 7" id="KW-0812">Transmembrane</keyword>